<dbReference type="Proteomes" id="UP000288603">
    <property type="component" value="Unassembled WGS sequence"/>
</dbReference>
<evidence type="ECO:0000313" key="9">
    <source>
        <dbReference type="Proteomes" id="UP000288603"/>
    </source>
</evidence>
<evidence type="ECO:0000256" key="3">
    <source>
        <dbReference type="PROSITE-ProRule" id="PRU00289"/>
    </source>
</evidence>
<keyword evidence="8" id="KW-0131">Cell cycle</keyword>
<dbReference type="SMART" id="SM00382">
    <property type="entry name" value="AAA"/>
    <property type="match status" value="3"/>
</dbReference>
<dbReference type="InterPro" id="IPR050206">
    <property type="entry name" value="FtsK/SpoIIIE/SftA"/>
</dbReference>
<keyword evidence="6" id="KW-0812">Transmembrane</keyword>
<dbReference type="GO" id="GO:0005524">
    <property type="term" value="F:ATP binding"/>
    <property type="evidence" value="ECO:0007669"/>
    <property type="project" value="UniProtKB-UniRule"/>
</dbReference>
<dbReference type="Pfam" id="PF01580">
    <property type="entry name" value="FtsK_SpoIIIE"/>
    <property type="match status" value="2"/>
</dbReference>
<dbReference type="PANTHER" id="PTHR22683">
    <property type="entry name" value="SPORULATION PROTEIN RELATED"/>
    <property type="match status" value="1"/>
</dbReference>
<proteinExistence type="predicted"/>
<comment type="caution">
    <text evidence="8">The sequence shown here is derived from an EMBL/GenBank/DDBJ whole genome shotgun (WGS) entry which is preliminary data.</text>
</comment>
<organism evidence="8 9">
    <name type="scientific">Labedella populi</name>
    <dbReference type="NCBI Taxonomy" id="2498850"/>
    <lineage>
        <taxon>Bacteria</taxon>
        <taxon>Bacillati</taxon>
        <taxon>Actinomycetota</taxon>
        <taxon>Actinomycetes</taxon>
        <taxon>Micrococcales</taxon>
        <taxon>Microbacteriaceae</taxon>
        <taxon>Labedella</taxon>
    </lineage>
</organism>
<feature type="binding site" evidence="3">
    <location>
        <begin position="646"/>
        <end position="653"/>
    </location>
    <ligand>
        <name>ATP</name>
        <dbReference type="ChEBI" id="CHEBI:30616"/>
    </ligand>
</feature>
<feature type="transmembrane region" description="Helical" evidence="6">
    <location>
        <begin position="227"/>
        <end position="245"/>
    </location>
</feature>
<keyword evidence="2 3" id="KW-0067">ATP-binding</keyword>
<gene>
    <name evidence="8" type="ORF">ELQ92_02800</name>
</gene>
<dbReference type="InterPro" id="IPR003593">
    <property type="entry name" value="AAA+_ATPase"/>
</dbReference>
<keyword evidence="9" id="KW-1185">Reference proteome</keyword>
<feature type="domain" description="FtsK" evidence="7">
    <location>
        <begin position="981"/>
        <end position="1175"/>
    </location>
</feature>
<evidence type="ECO:0000259" key="7">
    <source>
        <dbReference type="PROSITE" id="PS50901"/>
    </source>
</evidence>
<feature type="binding site" evidence="3">
    <location>
        <begin position="998"/>
        <end position="1005"/>
    </location>
    <ligand>
        <name>ATP</name>
        <dbReference type="ChEBI" id="CHEBI:30616"/>
    </ligand>
</feature>
<dbReference type="EMBL" id="RZNC01000001">
    <property type="protein sequence ID" value="RWZ68182.1"/>
    <property type="molecule type" value="Genomic_DNA"/>
</dbReference>
<protein>
    <submittedName>
        <fullName evidence="8">Cell division protein FtsK</fullName>
    </submittedName>
</protein>
<dbReference type="InterPro" id="IPR027417">
    <property type="entry name" value="P-loop_NTPase"/>
</dbReference>
<dbReference type="Gene3D" id="3.40.50.300">
    <property type="entry name" value="P-loop containing nucleotide triphosphate hydrolases"/>
    <property type="match status" value="4"/>
</dbReference>
<keyword evidence="4" id="KW-0175">Coiled coil</keyword>
<evidence type="ECO:0000256" key="4">
    <source>
        <dbReference type="SAM" id="Coils"/>
    </source>
</evidence>
<dbReference type="SUPFAM" id="SSF52540">
    <property type="entry name" value="P-loop containing nucleoside triphosphate hydrolases"/>
    <property type="match status" value="3"/>
</dbReference>
<dbReference type="PROSITE" id="PS50901">
    <property type="entry name" value="FTSK"/>
    <property type="match status" value="2"/>
</dbReference>
<feature type="region of interest" description="Disordered" evidence="5">
    <location>
        <begin position="940"/>
        <end position="967"/>
    </location>
</feature>
<accession>A0A3S3ZWJ1</accession>
<sequence length="1470" mass="155450">MRIAVTVRDTTSGARDLLVDADAATTVAEILARTGITLAQDGTTVTVGGTAVDPTDTISAAGLRHGSVIALHHGPPPRVSTTEGLIDIGVSSGPGTGRVVRIGPGQHSLGSSPSNDAVLAPLPSRALVVVVDLQMTVRVRTVNTLVQAELSGTPLTQEFVPWPKGVDVRIGDSLFQQRPVIETNAVLEPSDDGGTLDFNRPPRLRFAPVDELYRIPAAPSAPPRNPLPWVAALLPLLAGVVSAVLFQSVAFLALALLSPIMVMANALTAKRQGRRTHREKLAEHKATVERIEEDIRERHAQERWALQAATPSATDLGTIAATPGSRLWERRAGDDDHLLLRVGTADLPSAVAVEDLREPVEYRRRVPATLRDVPTSVPLSETGVIGVAGAPARSRSVAKWFAAQLAVMQSPRDVQLVVLTSGDSHHDWAWTVWLPHSVPALGQDTRSLIGNDADTVGRRIGELVQLVADRTSQAAAASGRLHRFTPDIVVVWDGARRLRNYPGVAGVLRDGPAVGVYGICIDDNERSLPEECTSVVAILPEGRAVVRRSAHQAVQNVRLDDIDTAWFERVARSLAPIRDTGDDEEDSIPSAARLTEVMELEPIGAPALAARWAGGARSTRAVIGVSLDGPFSIELVADGPHGLVAGTTGSGKSELLQSLVASLAVVNRPDEMNFVLVDYKGGAAFKDAVRFPHTVGMVTDLDAHLVERALTSLGAELTRREHLLADVGAKDIEDYVAARDRGAPGALAPLPRLLIVIDEFASMARELPDFVAGLVNIAQRGRSLGIHLILATQRPSGVVSAEIRANTNLRISLRVTDAADSTDVIDAPDSARIPATLPGRAYVRLGHSSLVPFQTARVGGRSLTTAGPAPVAAPVIVEIGWASAGYPPPTPPRSDAEEGVATDLSRLVDAAIEAAAGLGLPPNHSPWLAPLPETVLRADLPRTDEPRGGPPSSGTAPKPGSAPSLPAVAWALGDAPGTQSQPPVSIALAEFGHMYIVGAARSGRSQALRTIAGALADNIGTADLHFFGIDMGNGALLPLNRLPHTGAVVQRNERERIGRIFDRLQRELTERQELFGRLGVADISEQREQVAAVDRLPHIIVFLDRWESFTSTFGEVDGGILVEQVLAFLREGASAGIHLIVAGDRSLLSGRVSVLTEEKWMLRLSDRSDYGMGGLNPRKIAQTVPDGRMFRGSTGQEAQVALLANDPSATAQAAALTEIAMRARERDLGVPPRQRPWRIDLLPALLTWDEIARYPTNAGAPALWALLGVGGDELSSVGVDLAGGPPTFLVAGPPQSGKSNVLATMARSLLDAGTTVVVIAPRRSPLPGLLEGRPGLGPVFERSDIAADELRPALDVAGPVVLVIDDGELVRDMPASDALRDWIREAPGAGRGVILGGSAAEVGGGFTGWQTDVRNNQRGALLSPRSPFDGDLIGVRIPRSATVAPMPPGRMLAHLGGGTIRTLQAPRLVN</sequence>
<keyword evidence="1 3" id="KW-0547">Nucleotide-binding</keyword>
<keyword evidence="6" id="KW-1133">Transmembrane helix</keyword>
<evidence type="ECO:0000256" key="5">
    <source>
        <dbReference type="SAM" id="MobiDB-lite"/>
    </source>
</evidence>
<dbReference type="InterPro" id="IPR002543">
    <property type="entry name" value="FtsK_dom"/>
</dbReference>
<evidence type="ECO:0000256" key="1">
    <source>
        <dbReference type="ARBA" id="ARBA00022741"/>
    </source>
</evidence>
<keyword evidence="8" id="KW-0132">Cell division</keyword>
<evidence type="ECO:0000313" key="8">
    <source>
        <dbReference type="EMBL" id="RWZ68182.1"/>
    </source>
</evidence>
<dbReference type="CDD" id="cd01127">
    <property type="entry name" value="TrwB_TraG_TraD_VirD4"/>
    <property type="match status" value="1"/>
</dbReference>
<dbReference type="PANTHER" id="PTHR22683:SF1">
    <property type="entry name" value="TYPE VII SECRETION SYSTEM PROTEIN ESSC"/>
    <property type="match status" value="1"/>
</dbReference>
<dbReference type="OrthoDB" id="9807790at2"/>
<dbReference type="GO" id="GO:0003677">
    <property type="term" value="F:DNA binding"/>
    <property type="evidence" value="ECO:0007669"/>
    <property type="project" value="InterPro"/>
</dbReference>
<dbReference type="GO" id="GO:0051301">
    <property type="term" value="P:cell division"/>
    <property type="evidence" value="ECO:0007669"/>
    <property type="project" value="UniProtKB-KW"/>
</dbReference>
<dbReference type="RefSeq" id="WP_128497443.1">
    <property type="nucleotide sequence ID" value="NZ_RZNC01000001.1"/>
</dbReference>
<evidence type="ECO:0000256" key="6">
    <source>
        <dbReference type="SAM" id="Phobius"/>
    </source>
</evidence>
<reference evidence="8 9" key="1">
    <citation type="submission" date="2018-12" db="EMBL/GenBank/DDBJ databases">
        <authorList>
            <person name="Li F."/>
        </authorList>
    </citation>
    <scope>NUCLEOTIDE SEQUENCE [LARGE SCALE GENOMIC DNA]</scope>
    <source>
        <strain evidence="8 9">8H24J-4-2</strain>
    </source>
</reference>
<feature type="coiled-coil region" evidence="4">
    <location>
        <begin position="274"/>
        <end position="301"/>
    </location>
</feature>
<name>A0A3S3ZWJ1_9MICO</name>
<keyword evidence="6" id="KW-0472">Membrane</keyword>
<feature type="domain" description="FtsK" evidence="7">
    <location>
        <begin position="628"/>
        <end position="822"/>
    </location>
</feature>
<evidence type="ECO:0000256" key="2">
    <source>
        <dbReference type="ARBA" id="ARBA00022840"/>
    </source>
</evidence>